<keyword evidence="3" id="KW-1185">Reference proteome</keyword>
<evidence type="ECO:0000313" key="3">
    <source>
        <dbReference type="Proteomes" id="UP000642748"/>
    </source>
</evidence>
<dbReference type="AlphaFoldDB" id="A0A8J3QME5"/>
<dbReference type="Proteomes" id="UP000642748">
    <property type="component" value="Unassembled WGS sequence"/>
</dbReference>
<sequence length="72" mass="7740">MSATEPGGVAFRRHPLRNGSGGAVATINRVAGRPPGSGMCSCPTPLIRDRETGEWLHLATRSRCPRRLDGDR</sequence>
<evidence type="ECO:0000313" key="2">
    <source>
        <dbReference type="EMBL" id="GIH12574.1"/>
    </source>
</evidence>
<proteinExistence type="predicted"/>
<feature type="region of interest" description="Disordered" evidence="1">
    <location>
        <begin position="1"/>
        <end position="22"/>
    </location>
</feature>
<organism evidence="2 3">
    <name type="scientific">Rugosimonospora africana</name>
    <dbReference type="NCBI Taxonomy" id="556532"/>
    <lineage>
        <taxon>Bacteria</taxon>
        <taxon>Bacillati</taxon>
        <taxon>Actinomycetota</taxon>
        <taxon>Actinomycetes</taxon>
        <taxon>Micromonosporales</taxon>
        <taxon>Micromonosporaceae</taxon>
        <taxon>Rugosimonospora</taxon>
    </lineage>
</organism>
<dbReference type="RefSeq" id="WP_203916283.1">
    <property type="nucleotide sequence ID" value="NZ_BONZ01000008.1"/>
</dbReference>
<name>A0A8J3QME5_9ACTN</name>
<gene>
    <name evidence="2" type="ORF">Raf01_07460</name>
</gene>
<evidence type="ECO:0000256" key="1">
    <source>
        <dbReference type="SAM" id="MobiDB-lite"/>
    </source>
</evidence>
<reference evidence="2" key="1">
    <citation type="submission" date="2021-01" db="EMBL/GenBank/DDBJ databases">
        <title>Whole genome shotgun sequence of Rugosimonospora africana NBRC 104875.</title>
        <authorList>
            <person name="Komaki H."/>
            <person name="Tamura T."/>
        </authorList>
    </citation>
    <scope>NUCLEOTIDE SEQUENCE</scope>
    <source>
        <strain evidence="2">NBRC 104875</strain>
    </source>
</reference>
<accession>A0A8J3QME5</accession>
<dbReference type="EMBL" id="BONZ01000008">
    <property type="protein sequence ID" value="GIH12574.1"/>
    <property type="molecule type" value="Genomic_DNA"/>
</dbReference>
<comment type="caution">
    <text evidence="2">The sequence shown here is derived from an EMBL/GenBank/DDBJ whole genome shotgun (WGS) entry which is preliminary data.</text>
</comment>
<protein>
    <submittedName>
        <fullName evidence="2">Uncharacterized protein</fullName>
    </submittedName>
</protein>